<sequence>MDSANDLRNRIRNYIENSDERILKIINALIDSETEEQDVSQSHKELLDLRLKLHKENPSEGKFWEEIKAALETQYGL</sequence>
<keyword evidence="2" id="KW-1185">Reference proteome</keyword>
<comment type="caution">
    <text evidence="1">The sequence shown here is derived from an EMBL/GenBank/DDBJ whole genome shotgun (WGS) entry which is preliminary data.</text>
</comment>
<gene>
    <name evidence="1" type="ORF">ABID46_000679</name>
</gene>
<protein>
    <recommendedName>
        <fullName evidence="3">Addiction module component, TIGR02574 family</fullName>
    </recommendedName>
</protein>
<dbReference type="EMBL" id="JBEPMO010000003">
    <property type="protein sequence ID" value="MET3731112.1"/>
    <property type="molecule type" value="Genomic_DNA"/>
</dbReference>
<accession>A0ABV2LRB3</accession>
<dbReference type="InterPro" id="IPR013406">
    <property type="entry name" value="CHP02574_addiction_mod"/>
</dbReference>
<dbReference type="Pfam" id="PF09720">
    <property type="entry name" value="Unstab_antitox"/>
    <property type="match status" value="1"/>
</dbReference>
<proteinExistence type="predicted"/>
<evidence type="ECO:0000313" key="1">
    <source>
        <dbReference type="EMBL" id="MET3731112.1"/>
    </source>
</evidence>
<dbReference type="Proteomes" id="UP001549146">
    <property type="component" value="Unassembled WGS sequence"/>
</dbReference>
<organism evidence="1 2">
    <name type="scientific">Moheibacter stercoris</name>
    <dbReference type="NCBI Taxonomy" id="1628251"/>
    <lineage>
        <taxon>Bacteria</taxon>
        <taxon>Pseudomonadati</taxon>
        <taxon>Bacteroidota</taxon>
        <taxon>Flavobacteriia</taxon>
        <taxon>Flavobacteriales</taxon>
        <taxon>Weeksellaceae</taxon>
        <taxon>Moheibacter</taxon>
    </lineage>
</organism>
<reference evidence="1 2" key="1">
    <citation type="submission" date="2024-06" db="EMBL/GenBank/DDBJ databases">
        <title>Genomic Encyclopedia of Type Strains, Phase IV (KMG-IV): sequencing the most valuable type-strain genomes for metagenomic binning, comparative biology and taxonomic classification.</title>
        <authorList>
            <person name="Goeker M."/>
        </authorList>
    </citation>
    <scope>NUCLEOTIDE SEQUENCE [LARGE SCALE GENOMIC DNA]</scope>
    <source>
        <strain evidence="1 2">DSM 29388</strain>
    </source>
</reference>
<evidence type="ECO:0000313" key="2">
    <source>
        <dbReference type="Proteomes" id="UP001549146"/>
    </source>
</evidence>
<dbReference type="RefSeq" id="WP_354507071.1">
    <property type="nucleotide sequence ID" value="NZ_JBEPMO010000003.1"/>
</dbReference>
<name>A0ABV2LRB3_9FLAO</name>
<evidence type="ECO:0008006" key="3">
    <source>
        <dbReference type="Google" id="ProtNLM"/>
    </source>
</evidence>